<dbReference type="EMBL" id="CP011393">
    <property type="protein sequence ID" value="ANE40678.1"/>
    <property type="molecule type" value="Genomic_DNA"/>
</dbReference>
<organism evidence="2 3">
    <name type="scientific">Fervidobacterium pennivorans</name>
    <dbReference type="NCBI Taxonomy" id="93466"/>
    <lineage>
        <taxon>Bacteria</taxon>
        <taxon>Thermotogati</taxon>
        <taxon>Thermotogota</taxon>
        <taxon>Thermotogae</taxon>
        <taxon>Thermotogales</taxon>
        <taxon>Fervidobacteriaceae</taxon>
        <taxon>Fervidobacterium</taxon>
    </lineage>
</organism>
<evidence type="ECO:0000313" key="2">
    <source>
        <dbReference type="EMBL" id="ANE40678.1"/>
    </source>
</evidence>
<dbReference type="OrthoDB" id="47370at2"/>
<dbReference type="KEGG" id="fng:JM64_00530"/>
<feature type="signal peptide" evidence="1">
    <location>
        <begin position="1"/>
        <end position="20"/>
    </location>
</feature>
<proteinExistence type="predicted"/>
<keyword evidence="1" id="KW-0732">Signal</keyword>
<gene>
    <name evidence="2" type="ORF">JM64_00530</name>
</gene>
<protein>
    <submittedName>
        <fullName evidence="2">Uncharacterized protein</fullName>
    </submittedName>
</protein>
<accession>A0A172T104</accession>
<sequence length="169" mass="18402">MKKFLVVLAAGVLLVGSIFAFGPASAPRYGYQSATTQQTQVQQNTQTRLYKNLPAGTTLGETQTFKGTVKEYTWDVNKGFTLKIQVGNTVYDVHAGPIFKSVELKAGQPIEIVGKLATSGESKFILAEKVTVDGKIIDTASLKGPRWQANRAGVVRKAQRPMQARGCRR</sequence>
<evidence type="ECO:0000256" key="1">
    <source>
        <dbReference type="SAM" id="SignalP"/>
    </source>
</evidence>
<dbReference type="Proteomes" id="UP000077096">
    <property type="component" value="Chromosome"/>
</dbReference>
<reference evidence="2 3" key="1">
    <citation type="submission" date="2014-08" db="EMBL/GenBank/DDBJ databases">
        <title>Fervidobacterium pennivorans DYC genome.</title>
        <authorList>
            <person name="Wushke S."/>
        </authorList>
    </citation>
    <scope>NUCLEOTIDE SEQUENCE [LARGE SCALE GENOMIC DNA]</scope>
    <source>
        <strain evidence="2 3">DYC</strain>
    </source>
</reference>
<dbReference type="PATRIC" id="fig|93466.3.peg.104"/>
<feature type="chain" id="PRO_5008000366" evidence="1">
    <location>
        <begin position="21"/>
        <end position="169"/>
    </location>
</feature>
<name>A0A172T104_FERPE</name>
<evidence type="ECO:0000313" key="3">
    <source>
        <dbReference type="Proteomes" id="UP000077096"/>
    </source>
</evidence>
<dbReference type="AlphaFoldDB" id="A0A172T104"/>